<protein>
    <submittedName>
        <fullName evidence="1">Uncharacterized protein</fullName>
    </submittedName>
</protein>
<keyword evidence="2" id="KW-1185">Reference proteome</keyword>
<reference evidence="2" key="1">
    <citation type="journal article" date="2019" name="Int. J. Syst. Evol. Microbiol.">
        <title>The Global Catalogue of Microorganisms (GCM) 10K type strain sequencing project: providing services to taxonomists for standard genome sequencing and annotation.</title>
        <authorList>
            <consortium name="The Broad Institute Genomics Platform"/>
            <consortium name="The Broad Institute Genome Sequencing Center for Infectious Disease"/>
            <person name="Wu L."/>
            <person name="Ma J."/>
        </authorList>
    </citation>
    <scope>NUCLEOTIDE SEQUENCE [LARGE SCALE GENOMIC DNA]</scope>
    <source>
        <strain evidence="2">JCM 4253</strain>
    </source>
</reference>
<comment type="caution">
    <text evidence="1">The sequence shown here is derived from an EMBL/GenBank/DDBJ whole genome shotgun (WGS) entry which is preliminary data.</text>
</comment>
<gene>
    <name evidence="1" type="ORF">GCM10018980_40050</name>
</gene>
<evidence type="ECO:0000313" key="1">
    <source>
        <dbReference type="EMBL" id="GHG54970.1"/>
    </source>
</evidence>
<dbReference type="Proteomes" id="UP000619355">
    <property type="component" value="Unassembled WGS sequence"/>
</dbReference>
<name>A0A919C875_9ACTN</name>
<organism evidence="1 2">
    <name type="scientific">Streptomyces capoamus</name>
    <dbReference type="NCBI Taxonomy" id="68183"/>
    <lineage>
        <taxon>Bacteria</taxon>
        <taxon>Bacillati</taxon>
        <taxon>Actinomycetota</taxon>
        <taxon>Actinomycetes</taxon>
        <taxon>Kitasatosporales</taxon>
        <taxon>Streptomycetaceae</taxon>
        <taxon>Streptomyces</taxon>
    </lineage>
</organism>
<dbReference type="RefSeq" id="WP_189983469.1">
    <property type="nucleotide sequence ID" value="NZ_BNBF01000011.1"/>
</dbReference>
<dbReference type="EMBL" id="BNBF01000011">
    <property type="protein sequence ID" value="GHG54970.1"/>
    <property type="molecule type" value="Genomic_DNA"/>
</dbReference>
<sequence length="64" mass="6704">MSKAPGTTPGLRVPLTPVDSGLYLLAFGPGGERHELITNAQLMTFVVEAAKELGLALSAPTRKL</sequence>
<accession>A0A919C875</accession>
<dbReference type="AlphaFoldDB" id="A0A919C875"/>
<evidence type="ECO:0000313" key="2">
    <source>
        <dbReference type="Proteomes" id="UP000619355"/>
    </source>
</evidence>
<proteinExistence type="predicted"/>